<dbReference type="EMBL" id="QOCS01000007">
    <property type="protein sequence ID" value="RHW47808.1"/>
    <property type="molecule type" value="Genomic_DNA"/>
</dbReference>
<dbReference type="RefSeq" id="WP_118910301.1">
    <property type="nucleotide sequence ID" value="NZ_QOCS01000007.1"/>
</dbReference>
<keyword evidence="3" id="KW-0328">Glycosyltransferase</keyword>
<dbReference type="Pfam" id="PF13231">
    <property type="entry name" value="PMT_2"/>
    <property type="match status" value="1"/>
</dbReference>
<dbReference type="PANTHER" id="PTHR33908:SF11">
    <property type="entry name" value="MEMBRANE PROTEIN"/>
    <property type="match status" value="1"/>
</dbReference>
<evidence type="ECO:0000256" key="3">
    <source>
        <dbReference type="ARBA" id="ARBA00022676"/>
    </source>
</evidence>
<dbReference type="GO" id="GO:0005886">
    <property type="term" value="C:plasma membrane"/>
    <property type="evidence" value="ECO:0007669"/>
    <property type="project" value="UniProtKB-SubCell"/>
</dbReference>
<feature type="transmembrane region" description="Helical" evidence="8">
    <location>
        <begin position="158"/>
        <end position="175"/>
    </location>
</feature>
<feature type="transmembrane region" description="Helical" evidence="8">
    <location>
        <begin position="132"/>
        <end position="151"/>
    </location>
</feature>
<feature type="transmembrane region" description="Helical" evidence="8">
    <location>
        <begin position="454"/>
        <end position="475"/>
    </location>
</feature>
<keyword evidence="7 8" id="KW-0472">Membrane</keyword>
<name>A0A3R6W7C0_9LACO</name>
<dbReference type="InterPro" id="IPR038731">
    <property type="entry name" value="RgtA/B/C-like"/>
</dbReference>
<dbReference type="GO" id="GO:0016763">
    <property type="term" value="F:pentosyltransferase activity"/>
    <property type="evidence" value="ECO:0007669"/>
    <property type="project" value="TreeGrafter"/>
</dbReference>
<comment type="subcellular location">
    <subcellularLocation>
        <location evidence="1">Cell membrane</location>
        <topology evidence="1">Multi-pass membrane protein</topology>
    </subcellularLocation>
</comment>
<feature type="transmembrane region" description="Helical" evidence="8">
    <location>
        <begin position="12"/>
        <end position="36"/>
    </location>
</feature>
<gene>
    <name evidence="10" type="ORF">DS832_03345</name>
</gene>
<reference evidence="10 11" key="1">
    <citation type="submission" date="2018-07" db="EMBL/GenBank/DDBJ databases">
        <title>Genome sequences of six Lactobacillus spp. isolated from bumble bee guts.</title>
        <authorList>
            <person name="Motta E.V.S."/>
            <person name="Moran N.A."/>
        </authorList>
    </citation>
    <scope>NUCLEOTIDE SEQUENCE [LARGE SCALE GENOMIC DNA]</scope>
    <source>
        <strain evidence="10 11">LV-8.1</strain>
    </source>
</reference>
<feature type="transmembrane region" description="Helical" evidence="8">
    <location>
        <begin position="242"/>
        <end position="261"/>
    </location>
</feature>
<evidence type="ECO:0000256" key="2">
    <source>
        <dbReference type="ARBA" id="ARBA00022475"/>
    </source>
</evidence>
<keyword evidence="2" id="KW-1003">Cell membrane</keyword>
<feature type="transmembrane region" description="Helical" evidence="8">
    <location>
        <begin position="431"/>
        <end position="448"/>
    </location>
</feature>
<evidence type="ECO:0000256" key="8">
    <source>
        <dbReference type="SAM" id="Phobius"/>
    </source>
</evidence>
<evidence type="ECO:0000256" key="7">
    <source>
        <dbReference type="ARBA" id="ARBA00023136"/>
    </source>
</evidence>
<evidence type="ECO:0000256" key="6">
    <source>
        <dbReference type="ARBA" id="ARBA00022989"/>
    </source>
</evidence>
<evidence type="ECO:0000313" key="11">
    <source>
        <dbReference type="Proteomes" id="UP000284822"/>
    </source>
</evidence>
<proteinExistence type="predicted"/>
<evidence type="ECO:0000313" key="10">
    <source>
        <dbReference type="EMBL" id="RHW47808.1"/>
    </source>
</evidence>
<evidence type="ECO:0000256" key="4">
    <source>
        <dbReference type="ARBA" id="ARBA00022679"/>
    </source>
</evidence>
<dbReference type="PANTHER" id="PTHR33908">
    <property type="entry name" value="MANNOSYLTRANSFERASE YKCB-RELATED"/>
    <property type="match status" value="1"/>
</dbReference>
<keyword evidence="5 8" id="KW-0812">Transmembrane</keyword>
<organism evidence="10 11">
    <name type="scientific">Bombilactobacillus bombi</name>
    <dbReference type="NCBI Taxonomy" id="1303590"/>
    <lineage>
        <taxon>Bacteria</taxon>
        <taxon>Bacillati</taxon>
        <taxon>Bacillota</taxon>
        <taxon>Bacilli</taxon>
        <taxon>Lactobacillales</taxon>
        <taxon>Lactobacillaceae</taxon>
        <taxon>Bombilactobacillus</taxon>
    </lineage>
</organism>
<dbReference type="InterPro" id="IPR050297">
    <property type="entry name" value="LipidA_mod_glycosyltrf_83"/>
</dbReference>
<feature type="transmembrane region" description="Helical" evidence="8">
    <location>
        <begin position="48"/>
        <end position="68"/>
    </location>
</feature>
<dbReference type="Proteomes" id="UP000284822">
    <property type="component" value="Unassembled WGS sequence"/>
</dbReference>
<feature type="transmembrane region" description="Helical" evidence="8">
    <location>
        <begin position="181"/>
        <end position="199"/>
    </location>
</feature>
<feature type="transmembrane region" description="Helical" evidence="8">
    <location>
        <begin position="402"/>
        <end position="424"/>
    </location>
</feature>
<feature type="transmembrane region" description="Helical" evidence="8">
    <location>
        <begin position="75"/>
        <end position="95"/>
    </location>
</feature>
<protein>
    <recommendedName>
        <fullName evidence="9">Glycosyltransferase RgtA/B/C/D-like domain-containing protein</fullName>
    </recommendedName>
</protein>
<accession>A0A3R6W7C0</accession>
<feature type="transmembrane region" description="Helical" evidence="8">
    <location>
        <begin position="206"/>
        <end position="222"/>
    </location>
</feature>
<evidence type="ECO:0000256" key="5">
    <source>
        <dbReference type="ARBA" id="ARBA00022692"/>
    </source>
</evidence>
<evidence type="ECO:0000259" key="9">
    <source>
        <dbReference type="Pfam" id="PF13231"/>
    </source>
</evidence>
<keyword evidence="4" id="KW-0808">Transferase</keyword>
<feature type="transmembrane region" description="Helical" evidence="8">
    <location>
        <begin position="273"/>
        <end position="295"/>
    </location>
</feature>
<sequence>MTEKLAAKMTGLIKACLIIFAGLMAGGALITTKQVILGAAWTSPKRSLFVFVLVAILIIAGCWLLAVLPDQKTTNYLVLGVLLVAFALLMIAWIYSTPAKQTSDYHTFWKYGQQAVAGGPIYYHDNNYFAKWAYQTGFLTYVMAVIKLFGANIRSIQLLNVLWQILSLLLTYVLAQKLFHQVAISRISLFLLGINWEWLALNNRVTNQYITTVFFLLTWLLLLDKKTSSWILAGVTLAIGNMLRPLSLVFIAAIIVFALIYRFFNTTNNWRQGCLRLGGLLLVYLVITLSCGALIKQSGLNEYGLSNRDTEWKFVIGLNYPSTGSYSQPLVKEFNLKDTRKTMLKQEKQVTQRHIKYLNQHHLWLKLFIKKFFIVWSNPSNTLNFSLFAKNHSLKTVNQVNLWAYAITVVEILLTLLGAIVLAFKKYHSGFNLLLLTLFAYAAAQVIIEVQGRYRIEFVPLLVIIAAVGFTQLVAKKKPKTNNFEVVGDTL</sequence>
<evidence type="ECO:0000256" key="1">
    <source>
        <dbReference type="ARBA" id="ARBA00004651"/>
    </source>
</evidence>
<dbReference type="GO" id="GO:0009103">
    <property type="term" value="P:lipopolysaccharide biosynthetic process"/>
    <property type="evidence" value="ECO:0007669"/>
    <property type="project" value="UniProtKB-ARBA"/>
</dbReference>
<comment type="caution">
    <text evidence="10">The sequence shown here is derived from an EMBL/GenBank/DDBJ whole genome shotgun (WGS) entry which is preliminary data.</text>
</comment>
<keyword evidence="6 8" id="KW-1133">Transmembrane helix</keyword>
<dbReference type="AlphaFoldDB" id="A0A3R6W7C0"/>
<feature type="domain" description="Glycosyltransferase RgtA/B/C/D-like" evidence="9">
    <location>
        <begin position="144"/>
        <end position="277"/>
    </location>
</feature>